<comment type="caution">
    <text evidence="2">The sequence shown here is derived from an EMBL/GenBank/DDBJ whole genome shotgun (WGS) entry which is preliminary data.</text>
</comment>
<name>A0A0P9CKZ2_9CHLR</name>
<dbReference type="PANTHER" id="PTHR36836">
    <property type="entry name" value="COLANIC ACID BIOSYNTHESIS PROTEIN WCAK"/>
    <property type="match status" value="1"/>
</dbReference>
<dbReference type="AlphaFoldDB" id="A0A0P9CKZ2"/>
<dbReference type="Pfam" id="PF04230">
    <property type="entry name" value="PS_pyruv_trans"/>
    <property type="match status" value="1"/>
</dbReference>
<dbReference type="EMBL" id="LJCR01003637">
    <property type="protein sequence ID" value="KPV46078.1"/>
    <property type="molecule type" value="Genomic_DNA"/>
</dbReference>
<protein>
    <recommendedName>
        <fullName evidence="1">Polysaccharide pyruvyl transferase domain-containing protein</fullName>
    </recommendedName>
</protein>
<proteinExistence type="predicted"/>
<organism evidence="2 3">
    <name type="scientific">Kouleothrix aurantiaca</name>
    <dbReference type="NCBI Taxonomy" id="186479"/>
    <lineage>
        <taxon>Bacteria</taxon>
        <taxon>Bacillati</taxon>
        <taxon>Chloroflexota</taxon>
        <taxon>Chloroflexia</taxon>
        <taxon>Chloroflexales</taxon>
        <taxon>Roseiflexineae</taxon>
        <taxon>Roseiflexaceae</taxon>
        <taxon>Kouleothrix</taxon>
    </lineage>
</organism>
<feature type="non-terminal residue" evidence="2">
    <location>
        <position position="179"/>
    </location>
</feature>
<accession>A0A0P9CKZ2</accession>
<evidence type="ECO:0000259" key="1">
    <source>
        <dbReference type="Pfam" id="PF04230"/>
    </source>
</evidence>
<dbReference type="PANTHER" id="PTHR36836:SF1">
    <property type="entry name" value="COLANIC ACID BIOSYNTHESIS PROTEIN WCAK"/>
    <property type="match status" value="1"/>
</dbReference>
<dbReference type="InterPro" id="IPR007345">
    <property type="entry name" value="Polysacch_pyruvyl_Trfase"/>
</dbReference>
<dbReference type="Proteomes" id="UP000050509">
    <property type="component" value="Unassembled WGS sequence"/>
</dbReference>
<feature type="non-terminal residue" evidence="2">
    <location>
        <position position="1"/>
    </location>
</feature>
<evidence type="ECO:0000313" key="3">
    <source>
        <dbReference type="Proteomes" id="UP000050509"/>
    </source>
</evidence>
<evidence type="ECO:0000313" key="2">
    <source>
        <dbReference type="EMBL" id="KPV46078.1"/>
    </source>
</evidence>
<sequence length="179" mass="19429">ACDHMVESYGARVRFVVFQTGYRARFDDATVVRAALGHMRHASPAELRIPETPAAALELLGQADMLLSSRLHGLIFATLRGVAAVALDYETKVRSFMREIGQEDASVSLAELADGQLPGVLDAVWARRHERGAGARTQMETLRARGLENFAHFRGLLARPQPDSALSGGALLFASMTIV</sequence>
<keyword evidence="3" id="KW-1185">Reference proteome</keyword>
<reference evidence="2 3" key="1">
    <citation type="submission" date="2015-09" db="EMBL/GenBank/DDBJ databases">
        <title>Draft genome sequence of Kouleothrix aurantiaca JCM 19913.</title>
        <authorList>
            <person name="Hemp J."/>
        </authorList>
    </citation>
    <scope>NUCLEOTIDE SEQUENCE [LARGE SCALE GENOMIC DNA]</scope>
    <source>
        <strain evidence="2 3">COM-B</strain>
    </source>
</reference>
<feature type="domain" description="Polysaccharide pyruvyl transferase" evidence="1">
    <location>
        <begin position="49"/>
        <end position="90"/>
    </location>
</feature>
<gene>
    <name evidence="2" type="ORF">SE17_43670</name>
</gene>